<dbReference type="AlphaFoldDB" id="F7ZLY5"/>
<dbReference type="HOGENOM" id="CLU_015101_3_0_5"/>
<keyword evidence="4" id="KW-1185">Reference proteome</keyword>
<reference evidence="3 4" key="1">
    <citation type="journal article" date="2011" name="BMC Genomics">
        <title>Comparative genome analysis and genome-guided physiological analysis of Roseobacter litoralis.</title>
        <authorList>
            <person name="Kalhoefer D."/>
            <person name="Thole S."/>
            <person name="Voget S."/>
            <person name="Lehmann R."/>
            <person name="Liesegang H."/>
            <person name="Wollher A."/>
            <person name="Daniel R."/>
            <person name="Simon M."/>
            <person name="Brinkhoff T."/>
        </authorList>
    </citation>
    <scope>NUCLEOTIDE SEQUENCE [LARGE SCALE GENOMIC DNA]</scope>
    <source>
        <strain evidence="4">ATCC 49566 / DSM 6996 / JCM 21268 / NBRC 15278 / OCh 149</strain>
    </source>
</reference>
<accession>F7ZLY5</accession>
<dbReference type="RefSeq" id="WP_013963274.1">
    <property type="nucleotide sequence ID" value="NC_015730.1"/>
</dbReference>
<keyword evidence="2" id="KW-0732">Signal</keyword>
<dbReference type="InterPro" id="IPR051058">
    <property type="entry name" value="GDSL_Est/Lipase"/>
</dbReference>
<dbReference type="PANTHER" id="PTHR45648:SF22">
    <property type="entry name" value="GDSL LIPASE_ACYLHYDROLASE FAMILY PROTEIN (AFU_ORTHOLOGUE AFUA_4G14700)"/>
    <property type="match status" value="1"/>
</dbReference>
<dbReference type="SUPFAM" id="SSF52266">
    <property type="entry name" value="SGNH hydrolase"/>
    <property type="match status" value="1"/>
</dbReference>
<feature type="signal peptide" evidence="2">
    <location>
        <begin position="1"/>
        <end position="19"/>
    </location>
</feature>
<dbReference type="STRING" id="391595.RLO149_c034380"/>
<evidence type="ECO:0000313" key="4">
    <source>
        <dbReference type="Proteomes" id="UP000001353"/>
    </source>
</evidence>
<evidence type="ECO:0000256" key="1">
    <source>
        <dbReference type="ARBA" id="ARBA00022801"/>
    </source>
</evidence>
<dbReference type="Pfam" id="PF00657">
    <property type="entry name" value="Lipase_GDSL"/>
    <property type="match status" value="1"/>
</dbReference>
<gene>
    <name evidence="3" type="ordered locus">RLO149_c034380</name>
</gene>
<evidence type="ECO:0000313" key="3">
    <source>
        <dbReference type="EMBL" id="AEI95379.1"/>
    </source>
</evidence>
<sequence length="372" mass="38227">MKHLAILGAAALLATPAQASPLTDQFTSFSVLGDSLSDIGNTERLLGILAPPSPPSATPPTNAEINFARLRAPGVFSDGPTWAAGLTNEFRNNGKTGVNLSFAGAQAADNGDPVPDLLAQIFAPAIYPLPVTPPVSTYADGLGGLLNLPTAPGTPPTLNSARNLGGTPLVSVFIGGNDFLNAANSIDSTAPDFTALQTALGGALATVQGVLQALAGAGVRDFVVMNLPDFGLIPRFQNEAPAFQAQLSAIAAGYNTQLSAFLQGNNLFGATVTEVDVFDALSDQALLASRGITDTQNACVQTVSTTAPSCAGFLFFDDIHPTAEGHALINDITRAALDETYQLQPVPLPASALLLLSAVGGTLVLRRRKQNS</sequence>
<feature type="chain" id="PRO_5003373299" evidence="2">
    <location>
        <begin position="20"/>
        <end position="372"/>
    </location>
</feature>
<protein>
    <submittedName>
        <fullName evidence="3">Lipase/acylhydrolase-like protein</fullName>
    </submittedName>
</protein>
<dbReference type="EMBL" id="CP002623">
    <property type="protein sequence ID" value="AEI95379.1"/>
    <property type="molecule type" value="Genomic_DNA"/>
</dbReference>
<dbReference type="Gene3D" id="3.40.50.1110">
    <property type="entry name" value="SGNH hydrolase"/>
    <property type="match status" value="1"/>
</dbReference>
<evidence type="ECO:0000256" key="2">
    <source>
        <dbReference type="SAM" id="SignalP"/>
    </source>
</evidence>
<name>F7ZLY5_ROSLO</name>
<dbReference type="KEGG" id="rli:RLO149_c034380"/>
<organism evidence="3 4">
    <name type="scientific">Roseobacter litoralis (strain ATCC 49566 / DSM 6996 / JCM 21268 / NBRC 15278 / OCh 149)</name>
    <dbReference type="NCBI Taxonomy" id="391595"/>
    <lineage>
        <taxon>Bacteria</taxon>
        <taxon>Pseudomonadati</taxon>
        <taxon>Pseudomonadota</taxon>
        <taxon>Alphaproteobacteria</taxon>
        <taxon>Rhodobacterales</taxon>
        <taxon>Roseobacteraceae</taxon>
        <taxon>Roseobacter</taxon>
    </lineage>
</organism>
<dbReference type="InterPro" id="IPR001087">
    <property type="entry name" value="GDSL"/>
</dbReference>
<dbReference type="OrthoDB" id="5292073at2"/>
<dbReference type="InterPro" id="IPR036514">
    <property type="entry name" value="SGNH_hydro_sf"/>
</dbReference>
<dbReference type="PANTHER" id="PTHR45648">
    <property type="entry name" value="GDSL LIPASE/ACYLHYDROLASE FAMILY PROTEIN (AFU_ORTHOLOGUE AFUA_4G14700)"/>
    <property type="match status" value="1"/>
</dbReference>
<keyword evidence="1" id="KW-0378">Hydrolase</keyword>
<dbReference type="eggNOG" id="COG3240">
    <property type="taxonomic scope" value="Bacteria"/>
</dbReference>
<dbReference type="Proteomes" id="UP000001353">
    <property type="component" value="Chromosome"/>
</dbReference>
<proteinExistence type="predicted"/>
<dbReference type="GO" id="GO:0016788">
    <property type="term" value="F:hydrolase activity, acting on ester bonds"/>
    <property type="evidence" value="ECO:0007669"/>
    <property type="project" value="InterPro"/>
</dbReference>